<gene>
    <name evidence="1" type="ORF">HPB47_004594</name>
</gene>
<accession>A0AC60PFC2</accession>
<protein>
    <submittedName>
        <fullName evidence="1">Uncharacterized protein</fullName>
    </submittedName>
</protein>
<evidence type="ECO:0000313" key="1">
    <source>
        <dbReference type="EMBL" id="KAG0418782.1"/>
    </source>
</evidence>
<organism evidence="1 2">
    <name type="scientific">Ixodes persulcatus</name>
    <name type="common">Taiga tick</name>
    <dbReference type="NCBI Taxonomy" id="34615"/>
    <lineage>
        <taxon>Eukaryota</taxon>
        <taxon>Metazoa</taxon>
        <taxon>Ecdysozoa</taxon>
        <taxon>Arthropoda</taxon>
        <taxon>Chelicerata</taxon>
        <taxon>Arachnida</taxon>
        <taxon>Acari</taxon>
        <taxon>Parasitiformes</taxon>
        <taxon>Ixodida</taxon>
        <taxon>Ixodoidea</taxon>
        <taxon>Ixodidae</taxon>
        <taxon>Ixodinae</taxon>
        <taxon>Ixodes</taxon>
    </lineage>
</organism>
<proteinExistence type="predicted"/>
<reference evidence="1 2" key="1">
    <citation type="journal article" date="2020" name="Cell">
        <title>Large-Scale Comparative Analyses of Tick Genomes Elucidate Their Genetic Diversity and Vector Capacities.</title>
        <authorList>
            <consortium name="Tick Genome and Microbiome Consortium (TIGMIC)"/>
            <person name="Jia N."/>
            <person name="Wang J."/>
            <person name="Shi W."/>
            <person name="Du L."/>
            <person name="Sun Y."/>
            <person name="Zhan W."/>
            <person name="Jiang J.F."/>
            <person name="Wang Q."/>
            <person name="Zhang B."/>
            <person name="Ji P."/>
            <person name="Bell-Sakyi L."/>
            <person name="Cui X.M."/>
            <person name="Yuan T.T."/>
            <person name="Jiang B.G."/>
            <person name="Yang W.F."/>
            <person name="Lam T.T."/>
            <person name="Chang Q.C."/>
            <person name="Ding S.J."/>
            <person name="Wang X.J."/>
            <person name="Zhu J.G."/>
            <person name="Ruan X.D."/>
            <person name="Zhao L."/>
            <person name="Wei J.T."/>
            <person name="Ye R.Z."/>
            <person name="Que T.C."/>
            <person name="Du C.H."/>
            <person name="Zhou Y.H."/>
            <person name="Cheng J.X."/>
            <person name="Dai P.F."/>
            <person name="Guo W.B."/>
            <person name="Han X.H."/>
            <person name="Huang E.J."/>
            <person name="Li L.F."/>
            <person name="Wei W."/>
            <person name="Gao Y.C."/>
            <person name="Liu J.Z."/>
            <person name="Shao H.Z."/>
            <person name="Wang X."/>
            <person name="Wang C.C."/>
            <person name="Yang T.C."/>
            <person name="Huo Q.B."/>
            <person name="Li W."/>
            <person name="Chen H.Y."/>
            <person name="Chen S.E."/>
            <person name="Zhou L.G."/>
            <person name="Ni X.B."/>
            <person name="Tian J.H."/>
            <person name="Sheng Y."/>
            <person name="Liu T."/>
            <person name="Pan Y.S."/>
            <person name="Xia L.Y."/>
            <person name="Li J."/>
            <person name="Zhao F."/>
            <person name="Cao W.C."/>
        </authorList>
    </citation>
    <scope>NUCLEOTIDE SEQUENCE [LARGE SCALE GENOMIC DNA]</scope>
    <source>
        <strain evidence="1">Iper-2018</strain>
    </source>
</reference>
<evidence type="ECO:0000313" key="2">
    <source>
        <dbReference type="Proteomes" id="UP000805193"/>
    </source>
</evidence>
<name>A0AC60PFC2_IXOPE</name>
<comment type="caution">
    <text evidence="1">The sequence shown here is derived from an EMBL/GenBank/DDBJ whole genome shotgun (WGS) entry which is preliminary data.</text>
</comment>
<sequence>MGAALHNVVEKKAQGELLGGRGKLTQEKIKKITNYYGYALRSNSHYVPGMKRATSKNANVFLDSVKKAADEAVAVYHQGRRATNESNAAGLGYATGHCLVRRSIEKDSSRLRKANVVHQSSSSMKERFSKQHQAGASHDYSPRQL</sequence>
<dbReference type="EMBL" id="JABSTQ010010701">
    <property type="protein sequence ID" value="KAG0418782.1"/>
    <property type="molecule type" value="Genomic_DNA"/>
</dbReference>
<keyword evidence="2" id="KW-1185">Reference proteome</keyword>
<dbReference type="Proteomes" id="UP000805193">
    <property type="component" value="Unassembled WGS sequence"/>
</dbReference>